<evidence type="ECO:0000256" key="4">
    <source>
        <dbReference type="SAM" id="Phobius"/>
    </source>
</evidence>
<dbReference type="AlphaFoldDB" id="A0A1G2BSQ8"/>
<proteinExistence type="inferred from homology"/>
<evidence type="ECO:0000313" key="6">
    <source>
        <dbReference type="Proteomes" id="UP000177349"/>
    </source>
</evidence>
<keyword evidence="2" id="KW-0813">Transport</keyword>
<dbReference type="GO" id="GO:0046872">
    <property type="term" value="F:metal ion binding"/>
    <property type="evidence" value="ECO:0007669"/>
    <property type="project" value="InterPro"/>
</dbReference>
<sequence>MTNMDEKYSSIRFLLTVTVVAVFLLLFAAIFTYQNRKTVRTPSAHVAATIFPLYGLASFIGAEHASVQLILPEGEALSELAAAASRVSYDNVQAIFAIGHELDTAGIPEEARERIFTVDENVSLQTDGDGKTNPYYWLSVKEAPIIAENITRRLSSLDPEHESYYRGRLNLLRQQLAILDANIAELMLQIPAQQLAVYGYDWSYFVEDYGLDIVWYEPVVRDDVIATASLDTLAERMEKNGLSTIFSDVNLSPVPLLPAMLRTNAMLLNLDALGGIEGRVSYSTLMAFNARTIFDGAR</sequence>
<dbReference type="PANTHER" id="PTHR42953">
    <property type="entry name" value="HIGH-AFFINITY ZINC UPTAKE SYSTEM PROTEIN ZNUA-RELATED"/>
    <property type="match status" value="1"/>
</dbReference>
<name>A0A1G2BSQ8_9BACT</name>
<protein>
    <recommendedName>
        <fullName evidence="7">Zinc ABC transporter substrate-binding protein</fullName>
    </recommendedName>
</protein>
<keyword evidence="4" id="KW-1133">Transmembrane helix</keyword>
<organism evidence="5 6">
    <name type="scientific">Candidatus Komeilibacteria bacterium RIFCSPLOWO2_01_FULL_53_11</name>
    <dbReference type="NCBI Taxonomy" id="1798552"/>
    <lineage>
        <taxon>Bacteria</taxon>
        <taxon>Candidatus Komeiliibacteriota</taxon>
    </lineage>
</organism>
<evidence type="ECO:0000256" key="2">
    <source>
        <dbReference type="ARBA" id="ARBA00022448"/>
    </source>
</evidence>
<dbReference type="InterPro" id="IPR006127">
    <property type="entry name" value="ZnuA-like"/>
</dbReference>
<evidence type="ECO:0000256" key="3">
    <source>
        <dbReference type="ARBA" id="ARBA00022729"/>
    </source>
</evidence>
<dbReference type="Pfam" id="PF01297">
    <property type="entry name" value="ZnuA"/>
    <property type="match status" value="1"/>
</dbReference>
<dbReference type="InterPro" id="IPR050492">
    <property type="entry name" value="Bact_metal-bind_prot9"/>
</dbReference>
<gene>
    <name evidence="5" type="ORF">A3B31_01535</name>
</gene>
<keyword evidence="3" id="KW-0732">Signal</keyword>
<evidence type="ECO:0000256" key="1">
    <source>
        <dbReference type="ARBA" id="ARBA00011028"/>
    </source>
</evidence>
<dbReference type="EMBL" id="MHKN01000024">
    <property type="protein sequence ID" value="OGY92111.1"/>
    <property type="molecule type" value="Genomic_DNA"/>
</dbReference>
<dbReference type="Gene3D" id="3.40.50.1980">
    <property type="entry name" value="Nitrogenase molybdenum iron protein domain"/>
    <property type="match status" value="2"/>
</dbReference>
<keyword evidence="4" id="KW-0472">Membrane</keyword>
<dbReference type="PANTHER" id="PTHR42953:SF3">
    <property type="entry name" value="HIGH-AFFINITY ZINC UPTAKE SYSTEM PROTEIN ZNUA"/>
    <property type="match status" value="1"/>
</dbReference>
<accession>A0A1G2BSQ8</accession>
<evidence type="ECO:0008006" key="7">
    <source>
        <dbReference type="Google" id="ProtNLM"/>
    </source>
</evidence>
<dbReference type="Proteomes" id="UP000177349">
    <property type="component" value="Unassembled WGS sequence"/>
</dbReference>
<comment type="similarity">
    <text evidence="1">Belongs to the bacterial solute-binding protein 9 family.</text>
</comment>
<dbReference type="GO" id="GO:0030001">
    <property type="term" value="P:metal ion transport"/>
    <property type="evidence" value="ECO:0007669"/>
    <property type="project" value="InterPro"/>
</dbReference>
<keyword evidence="4" id="KW-0812">Transmembrane</keyword>
<dbReference type="SUPFAM" id="SSF53807">
    <property type="entry name" value="Helical backbone' metal receptor"/>
    <property type="match status" value="1"/>
</dbReference>
<comment type="caution">
    <text evidence="5">The sequence shown here is derived from an EMBL/GenBank/DDBJ whole genome shotgun (WGS) entry which is preliminary data.</text>
</comment>
<reference evidence="5 6" key="1">
    <citation type="journal article" date="2016" name="Nat. Commun.">
        <title>Thousands of microbial genomes shed light on interconnected biogeochemical processes in an aquifer system.</title>
        <authorList>
            <person name="Anantharaman K."/>
            <person name="Brown C.T."/>
            <person name="Hug L.A."/>
            <person name="Sharon I."/>
            <person name="Castelle C.J."/>
            <person name="Probst A.J."/>
            <person name="Thomas B.C."/>
            <person name="Singh A."/>
            <person name="Wilkins M.J."/>
            <person name="Karaoz U."/>
            <person name="Brodie E.L."/>
            <person name="Williams K.H."/>
            <person name="Hubbard S.S."/>
            <person name="Banfield J.F."/>
        </authorList>
    </citation>
    <scope>NUCLEOTIDE SEQUENCE [LARGE SCALE GENOMIC DNA]</scope>
</reference>
<feature type="transmembrane region" description="Helical" evidence="4">
    <location>
        <begin position="12"/>
        <end position="33"/>
    </location>
</feature>
<evidence type="ECO:0000313" key="5">
    <source>
        <dbReference type="EMBL" id="OGY92111.1"/>
    </source>
</evidence>